<dbReference type="AlphaFoldDB" id="A0A4Q7ZBS1"/>
<evidence type="ECO:0000259" key="4">
    <source>
        <dbReference type="PROSITE" id="PS01124"/>
    </source>
</evidence>
<keyword evidence="2 5" id="KW-0238">DNA-binding</keyword>
<dbReference type="OrthoDB" id="5722175at2"/>
<feature type="domain" description="HTH araC/xylS-type" evidence="4">
    <location>
        <begin position="257"/>
        <end position="362"/>
    </location>
</feature>
<evidence type="ECO:0000256" key="2">
    <source>
        <dbReference type="ARBA" id="ARBA00023125"/>
    </source>
</evidence>
<dbReference type="InterPro" id="IPR018060">
    <property type="entry name" value="HTH_AraC"/>
</dbReference>
<dbReference type="PROSITE" id="PS01124">
    <property type="entry name" value="HTH_ARAC_FAMILY_2"/>
    <property type="match status" value="1"/>
</dbReference>
<name>A0A4Q7ZBS1_9GAMM</name>
<reference evidence="5 6" key="1">
    <citation type="submission" date="2019-02" db="EMBL/GenBank/DDBJ databases">
        <title>Genomic Encyclopedia of Type Strains, Phase IV (KMG-IV): sequencing the most valuable type-strain genomes for metagenomic binning, comparative biology and taxonomic classification.</title>
        <authorList>
            <person name="Goeker M."/>
        </authorList>
    </citation>
    <scope>NUCLEOTIDE SEQUENCE [LARGE SCALE GENOMIC DNA]</scope>
    <source>
        <strain evidence="5 6">DSM 105135</strain>
    </source>
</reference>
<dbReference type="GO" id="GO:0005829">
    <property type="term" value="C:cytosol"/>
    <property type="evidence" value="ECO:0007669"/>
    <property type="project" value="TreeGrafter"/>
</dbReference>
<dbReference type="Pfam" id="PF12625">
    <property type="entry name" value="Arabinose_bd"/>
    <property type="match status" value="1"/>
</dbReference>
<dbReference type="PANTHER" id="PTHR47894:SF1">
    <property type="entry name" value="HTH-TYPE TRANSCRIPTIONAL REGULATOR VQSM"/>
    <property type="match status" value="1"/>
</dbReference>
<gene>
    <name evidence="5" type="ORF">EV700_1044</name>
</gene>
<dbReference type="GO" id="GO:0003700">
    <property type="term" value="F:DNA-binding transcription factor activity"/>
    <property type="evidence" value="ECO:0007669"/>
    <property type="project" value="InterPro"/>
</dbReference>
<dbReference type="GO" id="GO:0000976">
    <property type="term" value="F:transcription cis-regulatory region binding"/>
    <property type="evidence" value="ECO:0007669"/>
    <property type="project" value="TreeGrafter"/>
</dbReference>
<comment type="caution">
    <text evidence="5">The sequence shown here is derived from an EMBL/GenBank/DDBJ whole genome shotgun (WGS) entry which is preliminary data.</text>
</comment>
<evidence type="ECO:0000313" key="5">
    <source>
        <dbReference type="EMBL" id="RZU48072.1"/>
    </source>
</evidence>
<dbReference type="Proteomes" id="UP000292423">
    <property type="component" value="Unassembled WGS sequence"/>
</dbReference>
<keyword evidence="1" id="KW-0805">Transcription regulation</keyword>
<keyword evidence="3" id="KW-0804">Transcription</keyword>
<dbReference type="InterPro" id="IPR020449">
    <property type="entry name" value="Tscrpt_reg_AraC-type_HTH"/>
</dbReference>
<accession>A0A4Q7ZBS1</accession>
<dbReference type="Pfam" id="PF12833">
    <property type="entry name" value="HTH_18"/>
    <property type="match status" value="1"/>
</dbReference>
<evidence type="ECO:0000313" key="6">
    <source>
        <dbReference type="Proteomes" id="UP000292423"/>
    </source>
</evidence>
<evidence type="ECO:0000256" key="1">
    <source>
        <dbReference type="ARBA" id="ARBA00023015"/>
    </source>
</evidence>
<dbReference type="SUPFAM" id="SSF46689">
    <property type="entry name" value="Homeodomain-like"/>
    <property type="match status" value="1"/>
</dbReference>
<sequence length="375" mass="42262">MDIDTPCIPLAHIQTYFDLRQTLVPDAEWLERRTQLTPVMVRNPHELLELIVGIDQHDFYRNAQIDYQPGDTGCFISTRQTLALVDQAVKALDMPYLGLAMGNLMTISHHGMAGVAAVTQPTLRGCLDTISRFCAELFPPLEMNGVVEGDIGTFTIHENLSLAPYTHFFLELNMVSFYNIMQQLVAETGLNLHHVAFHYPEPPWGHIYRRYFRCPVLFDQPETALVGPAALSDCELPLANRLMAMAAEKTLFENIPTRAIRLLPLRLRRLLLRYYGAFPSLENAASDLGMSGRTLRRKLAEEGTSYQQELDTVREKLAKQYFQRGGESVTELAMMLGYGDSSAFAKAFRRWTGMAPTEFLEQREAVKAEAVEAAA</sequence>
<dbReference type="InterPro" id="IPR032687">
    <property type="entry name" value="AraC-type_N"/>
</dbReference>
<dbReference type="PRINTS" id="PR00032">
    <property type="entry name" value="HTHARAC"/>
</dbReference>
<organism evidence="5 6">
    <name type="scientific">Fluviicoccus keumensis</name>
    <dbReference type="NCBI Taxonomy" id="1435465"/>
    <lineage>
        <taxon>Bacteria</taxon>
        <taxon>Pseudomonadati</taxon>
        <taxon>Pseudomonadota</taxon>
        <taxon>Gammaproteobacteria</taxon>
        <taxon>Moraxellales</taxon>
        <taxon>Moraxellaceae</taxon>
        <taxon>Fluviicoccus</taxon>
    </lineage>
</organism>
<dbReference type="InterPro" id="IPR009057">
    <property type="entry name" value="Homeodomain-like_sf"/>
</dbReference>
<dbReference type="EMBL" id="SHKX01000010">
    <property type="protein sequence ID" value="RZU48072.1"/>
    <property type="molecule type" value="Genomic_DNA"/>
</dbReference>
<dbReference type="PANTHER" id="PTHR47894">
    <property type="entry name" value="HTH-TYPE TRANSCRIPTIONAL REGULATOR GADX"/>
    <property type="match status" value="1"/>
</dbReference>
<dbReference type="Gene3D" id="1.10.10.60">
    <property type="entry name" value="Homeodomain-like"/>
    <property type="match status" value="1"/>
</dbReference>
<protein>
    <submittedName>
        <fullName evidence="5">AraC-like DNA-binding protein</fullName>
    </submittedName>
</protein>
<proteinExistence type="predicted"/>
<keyword evidence="6" id="KW-1185">Reference proteome</keyword>
<evidence type="ECO:0000256" key="3">
    <source>
        <dbReference type="ARBA" id="ARBA00023163"/>
    </source>
</evidence>
<dbReference type="RefSeq" id="WP_130411371.1">
    <property type="nucleotide sequence ID" value="NZ_SHKX01000010.1"/>
</dbReference>
<dbReference type="SMART" id="SM00342">
    <property type="entry name" value="HTH_ARAC"/>
    <property type="match status" value="1"/>
</dbReference>